<dbReference type="InterPro" id="IPR024924">
    <property type="entry name" value="7-CO-7-deazaguanine_synth-like"/>
</dbReference>
<keyword evidence="1" id="KW-0004">4Fe-4S</keyword>
<evidence type="ECO:0000256" key="7">
    <source>
        <dbReference type="ARBA" id="ARBA00023239"/>
    </source>
</evidence>
<gene>
    <name evidence="9" type="primary">69</name>
    <name evidence="9" type="ORF">DNAM5_69</name>
</gene>
<proteinExistence type="inferred from homology"/>
<keyword evidence="5" id="KW-0408">Iron</keyword>
<evidence type="ECO:0000256" key="5">
    <source>
        <dbReference type="ARBA" id="ARBA00023004"/>
    </source>
</evidence>
<accession>R4TAH8</accession>
<dbReference type="GO" id="GO:0046872">
    <property type="term" value="F:metal ion binding"/>
    <property type="evidence" value="ECO:0007669"/>
    <property type="project" value="UniProtKB-KW"/>
</dbReference>
<dbReference type="GO" id="GO:0051539">
    <property type="term" value="F:4 iron, 4 sulfur cluster binding"/>
    <property type="evidence" value="ECO:0007669"/>
    <property type="project" value="UniProtKB-KW"/>
</dbReference>
<dbReference type="Proteomes" id="UP000202086">
    <property type="component" value="Segment"/>
</dbReference>
<keyword evidence="6" id="KW-0411">Iron-sulfur</keyword>
<dbReference type="Gene3D" id="3.20.20.70">
    <property type="entry name" value="Aldolase class I"/>
    <property type="match status" value="1"/>
</dbReference>
<evidence type="ECO:0000313" key="9">
    <source>
        <dbReference type="EMBL" id="AGM11930.1"/>
    </source>
</evidence>
<evidence type="ECO:0000256" key="2">
    <source>
        <dbReference type="ARBA" id="ARBA00022691"/>
    </source>
</evidence>
<reference evidence="9 10" key="1">
    <citation type="submission" date="2012-12" db="EMBL/GenBank/DDBJ databases">
        <authorList>
            <person name="Sencilo A."/>
            <person name="Jacobs-Sera D."/>
            <person name="Russell D.A."/>
            <person name="Ko C."/>
            <person name="Atanasova N."/>
            <person name="Osterlund E."/>
            <person name="Oksanen H.M."/>
            <person name="Bamford D.H."/>
            <person name="Hatfull G.F."/>
            <person name="Roine E."/>
            <person name="Hendrix R.W."/>
        </authorList>
    </citation>
    <scope>NUCLEOTIDE SEQUENCE [LARGE SCALE GENOMIC DNA]</scope>
</reference>
<keyword evidence="3" id="KW-0479">Metal-binding</keyword>
<dbReference type="PANTHER" id="PTHR42836:SF1">
    <property type="entry name" value="7-CARBOXY-7-DEAZAGUANINE SYNTHASE"/>
    <property type="match status" value="1"/>
</dbReference>
<keyword evidence="7" id="KW-0456">Lyase</keyword>
<dbReference type="EMBL" id="KC292029">
    <property type="protein sequence ID" value="AGM11930.1"/>
    <property type="molecule type" value="Genomic_DNA"/>
</dbReference>
<sequence>MKDESTQIPVAEHFFSIQGEGPNAGTPAVFLRLAGCNLACGGNENMQVEKQEDMEPRGDATWVCDSIEVWRNPDYTYTPAELIDEWEDEGWWQKMTPEGAHLILTGGEPMLEQRQDQIVGLIAEMLRRRKRGKPFIEVETNGTIVPEDRLDNYINLYNVSLKLSNSGMPEDARLKDDALDFHANNDTSIFKFVVSREQDVSEVLEIVEAYNIPDDRISLMPAGQTREQLAETYPIVAELCKERTWDFTPRLQVTTWDEATGV</sequence>
<name>R4TAH8_9CAUD</name>
<dbReference type="InterPro" id="IPR007197">
    <property type="entry name" value="rSAM"/>
</dbReference>
<feature type="domain" description="Radical SAM core" evidence="8">
    <location>
        <begin position="23"/>
        <end position="258"/>
    </location>
</feature>
<protein>
    <submittedName>
        <fullName evidence="9">QueE</fullName>
    </submittedName>
</protein>
<dbReference type="HAMAP" id="MF_00917">
    <property type="entry name" value="QueE"/>
    <property type="match status" value="1"/>
</dbReference>
<evidence type="ECO:0000313" key="10">
    <source>
        <dbReference type="Proteomes" id="UP000202086"/>
    </source>
</evidence>
<dbReference type="OrthoDB" id="5981at10239"/>
<evidence type="ECO:0000256" key="3">
    <source>
        <dbReference type="ARBA" id="ARBA00022723"/>
    </source>
</evidence>
<dbReference type="PROSITE" id="PS51918">
    <property type="entry name" value="RADICAL_SAM"/>
    <property type="match status" value="1"/>
</dbReference>
<evidence type="ECO:0000259" key="8">
    <source>
        <dbReference type="PROSITE" id="PS51918"/>
    </source>
</evidence>
<organism evidence="9 10">
    <name type="scientific">Haloarcula californiae tailed virus 1</name>
    <dbReference type="NCBI Taxonomy" id="1273746"/>
    <lineage>
        <taxon>Viruses</taxon>
        <taxon>Duplodnaviria</taxon>
        <taxon>Heunggongvirae</taxon>
        <taxon>Uroviricota</taxon>
        <taxon>Caudoviricetes</taxon>
        <taxon>Thumleimavirales</taxon>
        <taxon>Druskaviridae</taxon>
        <taxon>Hacavirus</taxon>
        <taxon>Hacavirus italiense</taxon>
        <taxon>Hacavirus HCTV1</taxon>
    </lineage>
</organism>
<dbReference type="GeneID" id="16193590"/>
<evidence type="ECO:0000256" key="1">
    <source>
        <dbReference type="ARBA" id="ARBA00022485"/>
    </source>
</evidence>
<dbReference type="PANTHER" id="PTHR42836">
    <property type="entry name" value="7-CARBOXY-7-DEAZAGUANINE SYNTHASE"/>
    <property type="match status" value="1"/>
</dbReference>
<evidence type="ECO:0000256" key="6">
    <source>
        <dbReference type="ARBA" id="ARBA00023014"/>
    </source>
</evidence>
<evidence type="ECO:0000256" key="4">
    <source>
        <dbReference type="ARBA" id="ARBA00022842"/>
    </source>
</evidence>
<dbReference type="SUPFAM" id="SSF102114">
    <property type="entry name" value="Radical SAM enzymes"/>
    <property type="match status" value="1"/>
</dbReference>
<keyword evidence="4" id="KW-0460">Magnesium</keyword>
<dbReference type="InterPro" id="IPR013785">
    <property type="entry name" value="Aldolase_TIM"/>
</dbReference>
<dbReference type="InterPro" id="IPR058240">
    <property type="entry name" value="rSAM_sf"/>
</dbReference>
<dbReference type="GO" id="GO:0016829">
    <property type="term" value="F:lyase activity"/>
    <property type="evidence" value="ECO:0007669"/>
    <property type="project" value="UniProtKB-KW"/>
</dbReference>
<keyword evidence="10" id="KW-1185">Reference proteome</keyword>
<keyword evidence="2" id="KW-0949">S-adenosyl-L-methionine</keyword>
<dbReference type="RefSeq" id="YP_008059630.1">
    <property type="nucleotide sequence ID" value="NC_021330.1"/>
</dbReference>
<dbReference type="KEGG" id="vg:16193590"/>